<dbReference type="InterPro" id="IPR016035">
    <property type="entry name" value="Acyl_Trfase/lysoPLipase"/>
</dbReference>
<comment type="caution">
    <text evidence="4">Lacks conserved residue(s) required for the propagation of feature annotation.</text>
</comment>
<sequence length="138" mass="14795">MATTFDAGKRETDTERYATVNGNIEPQGYGVLANINLLSINEYGQDSGGGVRNLIQLYQLDILMKVLGKRHGGRSDLKPCQYFHIIAGTGAGGIIAIMLGRLRMSIKEAVTAYKALGEAVYAEESVSSYSGSGPLFDS</sequence>
<accession>A0AA38R3A2</accession>
<name>A0AA38R3A2_9PEZI</name>
<keyword evidence="2" id="KW-0442">Lipid degradation</keyword>
<keyword evidence="3" id="KW-0443">Lipid metabolism</keyword>
<evidence type="ECO:0000256" key="2">
    <source>
        <dbReference type="ARBA" id="ARBA00022963"/>
    </source>
</evidence>
<keyword evidence="8" id="KW-1185">Reference proteome</keyword>
<dbReference type="PROSITE" id="PS51635">
    <property type="entry name" value="PNPLA"/>
    <property type="match status" value="1"/>
</dbReference>
<keyword evidence="5" id="KW-0472">Membrane</keyword>
<dbReference type="InterPro" id="IPR002641">
    <property type="entry name" value="PNPLA_dom"/>
</dbReference>
<protein>
    <recommendedName>
        <fullName evidence="6">PNPLA domain-containing protein</fullName>
    </recommendedName>
</protein>
<dbReference type="Gene3D" id="3.40.1090.10">
    <property type="entry name" value="Cytosolic phospholipase A2 catalytic domain"/>
    <property type="match status" value="1"/>
</dbReference>
<dbReference type="GO" id="GO:0019369">
    <property type="term" value="P:arachidonate metabolic process"/>
    <property type="evidence" value="ECO:0007669"/>
    <property type="project" value="TreeGrafter"/>
</dbReference>
<proteinExistence type="predicted"/>
<evidence type="ECO:0000256" key="4">
    <source>
        <dbReference type="PROSITE-ProRule" id="PRU01161"/>
    </source>
</evidence>
<reference evidence="7" key="1">
    <citation type="submission" date="2022-07" db="EMBL/GenBank/DDBJ databases">
        <title>Fungi with potential for degradation of polypropylene.</title>
        <authorList>
            <person name="Gostincar C."/>
        </authorList>
    </citation>
    <scope>NUCLEOTIDE SEQUENCE</scope>
    <source>
        <strain evidence="7">EXF-13308</strain>
    </source>
</reference>
<organism evidence="7 8">
    <name type="scientific">Pleurostoma richardsiae</name>
    <dbReference type="NCBI Taxonomy" id="41990"/>
    <lineage>
        <taxon>Eukaryota</taxon>
        <taxon>Fungi</taxon>
        <taxon>Dikarya</taxon>
        <taxon>Ascomycota</taxon>
        <taxon>Pezizomycotina</taxon>
        <taxon>Sordariomycetes</taxon>
        <taxon>Sordariomycetidae</taxon>
        <taxon>Calosphaeriales</taxon>
        <taxon>Pleurostomataceae</taxon>
        <taxon>Pleurostoma</taxon>
    </lineage>
</organism>
<comment type="caution">
    <text evidence="7">The sequence shown here is derived from an EMBL/GenBank/DDBJ whole genome shotgun (WGS) entry which is preliminary data.</text>
</comment>
<dbReference type="Proteomes" id="UP001174694">
    <property type="component" value="Unassembled WGS sequence"/>
</dbReference>
<feature type="transmembrane region" description="Helical" evidence="5">
    <location>
        <begin position="82"/>
        <end position="100"/>
    </location>
</feature>
<dbReference type="PANTHER" id="PTHR24185">
    <property type="entry name" value="CALCIUM-INDEPENDENT PHOSPHOLIPASE A2-GAMMA"/>
    <property type="match status" value="1"/>
</dbReference>
<dbReference type="GO" id="GO:0046486">
    <property type="term" value="P:glycerolipid metabolic process"/>
    <property type="evidence" value="ECO:0007669"/>
    <property type="project" value="UniProtKB-ARBA"/>
</dbReference>
<evidence type="ECO:0000256" key="3">
    <source>
        <dbReference type="ARBA" id="ARBA00023098"/>
    </source>
</evidence>
<dbReference type="AlphaFoldDB" id="A0AA38R3A2"/>
<gene>
    <name evidence="7" type="ORF">NKR23_g11626</name>
</gene>
<keyword evidence="5" id="KW-0812">Transmembrane</keyword>
<feature type="domain" description="PNPLA" evidence="6">
    <location>
        <begin position="44"/>
        <end position="138"/>
    </location>
</feature>
<dbReference type="GO" id="GO:0016020">
    <property type="term" value="C:membrane"/>
    <property type="evidence" value="ECO:0007669"/>
    <property type="project" value="TreeGrafter"/>
</dbReference>
<keyword evidence="5" id="KW-1133">Transmembrane helix</keyword>
<dbReference type="PANTHER" id="PTHR24185:SF1">
    <property type="entry name" value="CALCIUM-INDEPENDENT PHOSPHOLIPASE A2-GAMMA"/>
    <property type="match status" value="1"/>
</dbReference>
<dbReference type="EMBL" id="JANBVO010000065">
    <property type="protein sequence ID" value="KAJ9131672.1"/>
    <property type="molecule type" value="Genomic_DNA"/>
</dbReference>
<evidence type="ECO:0000256" key="1">
    <source>
        <dbReference type="ARBA" id="ARBA00022801"/>
    </source>
</evidence>
<dbReference type="GO" id="GO:0047499">
    <property type="term" value="F:calcium-independent phospholipase A2 activity"/>
    <property type="evidence" value="ECO:0007669"/>
    <property type="project" value="TreeGrafter"/>
</dbReference>
<dbReference type="SUPFAM" id="SSF52151">
    <property type="entry name" value="FabD/lysophospholipase-like"/>
    <property type="match status" value="1"/>
</dbReference>
<evidence type="ECO:0000256" key="5">
    <source>
        <dbReference type="SAM" id="Phobius"/>
    </source>
</evidence>
<keyword evidence="1" id="KW-0378">Hydrolase</keyword>
<evidence type="ECO:0000259" key="6">
    <source>
        <dbReference type="PROSITE" id="PS51635"/>
    </source>
</evidence>
<dbReference type="GO" id="GO:0016042">
    <property type="term" value="P:lipid catabolic process"/>
    <property type="evidence" value="ECO:0007669"/>
    <property type="project" value="UniProtKB-KW"/>
</dbReference>
<evidence type="ECO:0000313" key="8">
    <source>
        <dbReference type="Proteomes" id="UP001174694"/>
    </source>
</evidence>
<evidence type="ECO:0000313" key="7">
    <source>
        <dbReference type="EMBL" id="KAJ9131672.1"/>
    </source>
</evidence>